<evidence type="ECO:0000256" key="1">
    <source>
        <dbReference type="ARBA" id="ARBA00005104"/>
    </source>
</evidence>
<keyword evidence="5" id="KW-0378">Hydrolase</keyword>
<feature type="domain" description="GTP cyclohydrolase II" evidence="4">
    <location>
        <begin position="1"/>
        <end position="71"/>
    </location>
</feature>
<dbReference type="Pfam" id="PF00925">
    <property type="entry name" value="GTP_cyclohydro2"/>
    <property type="match status" value="1"/>
</dbReference>
<dbReference type="InterPro" id="IPR036144">
    <property type="entry name" value="RibA-like_sf"/>
</dbReference>
<keyword evidence="3" id="KW-0479">Metal-binding</keyword>
<keyword evidence="2" id="KW-0686">Riboflavin biosynthesis</keyword>
<reference evidence="5" key="1">
    <citation type="submission" date="2013-08" db="EMBL/GenBank/DDBJ databases">
        <authorList>
            <person name="Mendez C."/>
            <person name="Richter M."/>
            <person name="Ferrer M."/>
            <person name="Sanchez J."/>
        </authorList>
    </citation>
    <scope>NUCLEOTIDE SEQUENCE</scope>
</reference>
<dbReference type="PANTHER" id="PTHR21327">
    <property type="entry name" value="GTP CYCLOHYDROLASE II-RELATED"/>
    <property type="match status" value="1"/>
</dbReference>
<evidence type="ECO:0000313" key="5">
    <source>
        <dbReference type="EMBL" id="EQD78036.1"/>
    </source>
</evidence>
<dbReference type="GO" id="GO:0046872">
    <property type="term" value="F:metal ion binding"/>
    <property type="evidence" value="ECO:0007669"/>
    <property type="project" value="UniProtKB-KW"/>
</dbReference>
<organism evidence="5">
    <name type="scientific">mine drainage metagenome</name>
    <dbReference type="NCBI Taxonomy" id="410659"/>
    <lineage>
        <taxon>unclassified sequences</taxon>
        <taxon>metagenomes</taxon>
        <taxon>ecological metagenomes</taxon>
    </lineage>
</organism>
<dbReference type="InterPro" id="IPR032677">
    <property type="entry name" value="GTP_cyclohydro_II"/>
</dbReference>
<dbReference type="PANTHER" id="PTHR21327:SF18">
    <property type="entry name" value="3,4-DIHYDROXY-2-BUTANONE 4-PHOSPHATE SYNTHASE"/>
    <property type="match status" value="1"/>
</dbReference>
<comment type="caution">
    <text evidence="5">The sequence shown here is derived from an EMBL/GenBank/DDBJ whole genome shotgun (WGS) entry which is preliminary data.</text>
</comment>
<sequence>NKIKAYKLQEQGYDTVEANIKLGFKDDLRDYGIGAQILHILGVKKASADYKQSRKIVGIAGYGLEVVARVPLEIAPREKNRGYLTTKRDKLGHLLSQL</sequence>
<reference evidence="5" key="2">
    <citation type="journal article" date="2014" name="ISME J.">
        <title>Microbial stratification in low pH oxic and suboxic macroscopic growths along an acid mine drainage.</title>
        <authorList>
            <person name="Mendez-Garcia C."/>
            <person name="Mesa V."/>
            <person name="Sprenger R.R."/>
            <person name="Richter M."/>
            <person name="Diez M.S."/>
            <person name="Solano J."/>
            <person name="Bargiela R."/>
            <person name="Golyshina O.V."/>
            <person name="Manteca A."/>
            <person name="Ramos J.L."/>
            <person name="Gallego J.R."/>
            <person name="Llorente I."/>
            <person name="Martins Dos Santos V.A."/>
            <person name="Jensen O.N."/>
            <person name="Pelaez A.I."/>
            <person name="Sanchez J."/>
            <person name="Ferrer M."/>
        </authorList>
    </citation>
    <scope>NUCLEOTIDE SEQUENCE</scope>
</reference>
<evidence type="ECO:0000259" key="4">
    <source>
        <dbReference type="Pfam" id="PF00925"/>
    </source>
</evidence>
<evidence type="ECO:0000256" key="2">
    <source>
        <dbReference type="ARBA" id="ARBA00022619"/>
    </source>
</evidence>
<dbReference type="GO" id="GO:0009231">
    <property type="term" value="P:riboflavin biosynthetic process"/>
    <property type="evidence" value="ECO:0007669"/>
    <property type="project" value="UniProtKB-KW"/>
</dbReference>
<comment type="pathway">
    <text evidence="1">Cofactor biosynthesis; riboflavin biosynthesis.</text>
</comment>
<protein>
    <submittedName>
        <fullName evidence="5">GTP cyclohydrolase II/3,4-dihydroxy-2-butanone-4-phosphate synthase</fullName>
    </submittedName>
</protein>
<name>T1BY68_9ZZZZ</name>
<evidence type="ECO:0000256" key="3">
    <source>
        <dbReference type="ARBA" id="ARBA00022723"/>
    </source>
</evidence>
<dbReference type="EMBL" id="AUZX01001837">
    <property type="protein sequence ID" value="EQD78036.1"/>
    <property type="molecule type" value="Genomic_DNA"/>
</dbReference>
<feature type="non-terminal residue" evidence="5">
    <location>
        <position position="1"/>
    </location>
</feature>
<dbReference type="AlphaFoldDB" id="T1BY68"/>
<dbReference type="GO" id="GO:0005829">
    <property type="term" value="C:cytosol"/>
    <property type="evidence" value="ECO:0007669"/>
    <property type="project" value="TreeGrafter"/>
</dbReference>
<dbReference type="Gene3D" id="3.40.50.10990">
    <property type="entry name" value="GTP cyclohydrolase II"/>
    <property type="match status" value="1"/>
</dbReference>
<accession>T1BY68</accession>
<proteinExistence type="predicted"/>
<dbReference type="SUPFAM" id="SSF142695">
    <property type="entry name" value="RibA-like"/>
    <property type="match status" value="1"/>
</dbReference>
<dbReference type="GO" id="GO:0003935">
    <property type="term" value="F:GTP cyclohydrolase II activity"/>
    <property type="evidence" value="ECO:0007669"/>
    <property type="project" value="TreeGrafter"/>
</dbReference>
<gene>
    <name evidence="5" type="ORF">B1A_02473</name>
</gene>